<dbReference type="Proteomes" id="UP000065734">
    <property type="component" value="Chromosome I"/>
</dbReference>
<dbReference type="KEGG" id="bvr:BVIR_2448"/>
<feature type="binding site" evidence="5">
    <location>
        <position position="509"/>
    </location>
    <ligand>
        <name>Fe cation</name>
        <dbReference type="ChEBI" id="CHEBI:24875"/>
        <note>catalytic</note>
    </ligand>
</feature>
<evidence type="ECO:0000256" key="2">
    <source>
        <dbReference type="ARBA" id="ARBA00022723"/>
    </source>
</evidence>
<evidence type="ECO:0000256" key="5">
    <source>
        <dbReference type="PIRSR" id="PIRSR604294-1"/>
    </source>
</evidence>
<dbReference type="PANTHER" id="PTHR10543:SF89">
    <property type="entry name" value="CAROTENOID 9,10(9',10')-CLEAVAGE DIOXYGENASE 1"/>
    <property type="match status" value="1"/>
</dbReference>
<dbReference type="AlphaFoldDB" id="A0A0H5BPU1"/>
<feature type="binding site" evidence="5">
    <location>
        <position position="258"/>
    </location>
    <ligand>
        <name>Fe cation</name>
        <dbReference type="ChEBI" id="CHEBI:24875"/>
        <note>catalytic</note>
    </ligand>
</feature>
<feature type="binding site" evidence="5">
    <location>
        <position position="203"/>
    </location>
    <ligand>
        <name>Fe cation</name>
        <dbReference type="ChEBI" id="CHEBI:24875"/>
        <note>catalytic</note>
    </ligand>
</feature>
<dbReference type="EC" id="1.13.11.-" evidence="6"/>
<evidence type="ECO:0000313" key="7">
    <source>
        <dbReference type="EMBL" id="BAR99853.1"/>
    </source>
</evidence>
<evidence type="ECO:0000256" key="6">
    <source>
        <dbReference type="RuleBase" id="RU364048"/>
    </source>
</evidence>
<feature type="binding site" evidence="5">
    <location>
        <position position="326"/>
    </location>
    <ligand>
        <name>Fe cation</name>
        <dbReference type="ChEBI" id="CHEBI:24875"/>
        <note>catalytic</note>
    </ligand>
</feature>
<dbReference type="GO" id="GO:0046872">
    <property type="term" value="F:metal ion binding"/>
    <property type="evidence" value="ECO:0007669"/>
    <property type="project" value="UniProtKB-KW"/>
</dbReference>
<dbReference type="PANTHER" id="PTHR10543">
    <property type="entry name" value="BETA-CAROTENE DIOXYGENASE"/>
    <property type="match status" value="1"/>
</dbReference>
<keyword evidence="6 7" id="KW-0223">Dioxygenase</keyword>
<sequence length="520" mass="56595">MTGVAKSGGVIGLGAERVRRALAIASALSHPQASLAWPQVQPRRVSQLAHRGTAFEGSWTTTDIEGTLPAELRGTLLRNGPGAKTVGGRDLQHYFDGDALVTALRFDGTSRVAARCRFVATPERAREQFAGRMLYHDFGTAAAARWAHGYKNAPSISLLPLPDRLLALSEADRPVALDPADLATRGTWDFGGTLRYGTSFTAHPKVDPATGAIYGYGIDIVGLRRVFNPLLKVFRIEPDGSRLSPLAAVPLAGFSPIHDMLITENHLVFVICPLTVGLFGLLARRWAVADAIAYDPGRPLRIVVVRKDGTAPPIEMASAPPVLIFHHVNAYETDGGRRIVFHSMAHDNAASLDVMGAWAAPSPPALPRQWVTRFELDLVEKRVVCRRNLTDGVPGDFPCIDARRVSSPVRFVHALESPPASDDPLDFNWLACWDLEAGTVRRLEAGRGRTLGEPVFVPHPDGRDEHEGWLLLLGYDARRDETFLDVRAAVTLEFQARVWLGRYLPLGFHGTFSPAPAAPG</sequence>
<evidence type="ECO:0000313" key="9">
    <source>
        <dbReference type="Proteomes" id="UP000065734"/>
    </source>
</evidence>
<reference evidence="8" key="2">
    <citation type="submission" date="2015-11" db="EMBL/GenBank/DDBJ databases">
        <authorList>
            <person name="Zhang Y."/>
            <person name="Guo Z."/>
        </authorList>
    </citation>
    <scope>NUCLEOTIDE SEQUENCE</scope>
    <source>
        <strain evidence="8">1</strain>
    </source>
</reference>
<dbReference type="RefSeq" id="WP_055037855.1">
    <property type="nucleotide sequence ID" value="NZ_AP014854.2"/>
</dbReference>
<name>A0A0H5BPU1_BLAVI</name>
<keyword evidence="9" id="KW-1185">Reference proteome</keyword>
<evidence type="ECO:0000313" key="8">
    <source>
        <dbReference type="EMBL" id="CUU42879.1"/>
    </source>
</evidence>
<evidence type="ECO:0000256" key="1">
    <source>
        <dbReference type="ARBA" id="ARBA00006787"/>
    </source>
</evidence>
<comment type="cofactor">
    <cofactor evidence="5 6">
        <name>Fe(2+)</name>
        <dbReference type="ChEBI" id="CHEBI:29033"/>
    </cofactor>
    <text evidence="5 6">Binds 1 Fe(2+) ion per subunit.</text>
</comment>
<dbReference type="EMBL" id="LN907867">
    <property type="protein sequence ID" value="CUU42879.1"/>
    <property type="molecule type" value="Genomic_DNA"/>
</dbReference>
<dbReference type="EMBL" id="AP014854">
    <property type="protein sequence ID" value="BAR99853.1"/>
    <property type="molecule type" value="Genomic_DNA"/>
</dbReference>
<reference evidence="7" key="1">
    <citation type="journal article" date="2015" name="Genome Announc.">
        <title>Complete Genome Sequence of the Bacteriochlorophyll b-Producing Photosynthetic Bacterium Blastochloris viridis.</title>
        <authorList>
            <person name="Tsukatani Y."/>
            <person name="Hirose Y."/>
            <person name="Harada J."/>
            <person name="Misawa N."/>
            <person name="Mori K."/>
            <person name="Inoue K."/>
            <person name="Tamiaki H."/>
        </authorList>
    </citation>
    <scope>NUCLEOTIDE SEQUENCE [LARGE SCALE GENOMIC DNA]</scope>
    <source>
        <strain evidence="7">DSM 133</strain>
    </source>
</reference>
<dbReference type="STRING" id="1079.BVIR_2448"/>
<keyword evidence="2 5" id="KW-0479">Metal-binding</keyword>
<dbReference type="GO" id="GO:0010436">
    <property type="term" value="F:carotenoid dioxygenase activity"/>
    <property type="evidence" value="ECO:0007669"/>
    <property type="project" value="TreeGrafter"/>
</dbReference>
<gene>
    <name evidence="7" type="ORF">BV133_2260</name>
    <name evidence="8" type="ORF">BVIRIDIS_18940</name>
</gene>
<comment type="similarity">
    <text evidence="1 6">Belongs to the carotenoid oxygenase family.</text>
</comment>
<dbReference type="InterPro" id="IPR004294">
    <property type="entry name" value="Carotenoid_Oase"/>
</dbReference>
<evidence type="ECO:0000256" key="4">
    <source>
        <dbReference type="ARBA" id="ARBA00023004"/>
    </source>
</evidence>
<reference evidence="9" key="3">
    <citation type="journal article" date="2016" name="Genome Announc.">
        <title>Revised genome sequence of the purple photosynthetic bacterium Blastochloris viridis.</title>
        <authorList>
            <person name="Liu L.N."/>
            <person name="Faulkner M."/>
            <person name="Liu X."/>
            <person name="Huang F."/>
            <person name="Darby A.C."/>
            <person name="Hall N."/>
        </authorList>
    </citation>
    <scope>NUCLEOTIDE SEQUENCE [LARGE SCALE GENOMIC DNA]</scope>
    <source>
        <strain evidence="9">ATCC 19567 / DSM 133 / F</strain>
    </source>
</reference>
<keyword evidence="3 6" id="KW-0560">Oxidoreductase</keyword>
<accession>A0A0H5BPU1</accession>
<keyword evidence="4 5" id="KW-0408">Iron</keyword>
<protein>
    <recommendedName>
        <fullName evidence="6">Dioxygenase</fullName>
        <ecNumber evidence="6">1.13.11.-</ecNumber>
    </recommendedName>
</protein>
<organism evidence="8 9">
    <name type="scientific">Blastochloris viridis</name>
    <name type="common">Rhodopseudomonas viridis</name>
    <dbReference type="NCBI Taxonomy" id="1079"/>
    <lineage>
        <taxon>Bacteria</taxon>
        <taxon>Pseudomonadati</taxon>
        <taxon>Pseudomonadota</taxon>
        <taxon>Alphaproteobacteria</taxon>
        <taxon>Hyphomicrobiales</taxon>
        <taxon>Blastochloridaceae</taxon>
        <taxon>Blastochloris</taxon>
    </lineage>
</organism>
<dbReference type="Pfam" id="PF03055">
    <property type="entry name" value="RPE65"/>
    <property type="match status" value="1"/>
</dbReference>
<proteinExistence type="inferred from homology"/>
<dbReference type="GO" id="GO:0016121">
    <property type="term" value="P:carotene catabolic process"/>
    <property type="evidence" value="ECO:0007669"/>
    <property type="project" value="TreeGrafter"/>
</dbReference>
<dbReference type="PATRIC" id="fig|1079.6.peg.2559"/>
<evidence type="ECO:0000256" key="3">
    <source>
        <dbReference type="ARBA" id="ARBA00023002"/>
    </source>
</evidence>